<reference evidence="2" key="1">
    <citation type="submission" date="2021-01" db="EMBL/GenBank/DDBJ databases">
        <authorList>
            <consortium name="Genoscope - CEA"/>
            <person name="William W."/>
        </authorList>
    </citation>
    <scope>NUCLEOTIDE SEQUENCE</scope>
</reference>
<feature type="compositionally biased region" description="Polar residues" evidence="1">
    <location>
        <begin position="88"/>
        <end position="99"/>
    </location>
</feature>
<feature type="region of interest" description="Disordered" evidence="1">
    <location>
        <begin position="88"/>
        <end position="116"/>
    </location>
</feature>
<evidence type="ECO:0000256" key="1">
    <source>
        <dbReference type="SAM" id="MobiDB-lite"/>
    </source>
</evidence>
<proteinExistence type="predicted"/>
<dbReference type="EMBL" id="HG994363">
    <property type="protein sequence ID" value="CAF2043410.1"/>
    <property type="molecule type" value="Genomic_DNA"/>
</dbReference>
<feature type="region of interest" description="Disordered" evidence="1">
    <location>
        <begin position="39"/>
        <end position="72"/>
    </location>
</feature>
<accession>A0A816P3Q1</accession>
<protein>
    <submittedName>
        <fullName evidence="2">(rape) hypothetical protein</fullName>
    </submittedName>
</protein>
<name>A0A816P3Q1_BRANA</name>
<organism evidence="2">
    <name type="scientific">Brassica napus</name>
    <name type="common">Rape</name>
    <dbReference type="NCBI Taxonomy" id="3708"/>
    <lineage>
        <taxon>Eukaryota</taxon>
        <taxon>Viridiplantae</taxon>
        <taxon>Streptophyta</taxon>
        <taxon>Embryophyta</taxon>
        <taxon>Tracheophyta</taxon>
        <taxon>Spermatophyta</taxon>
        <taxon>Magnoliopsida</taxon>
        <taxon>eudicotyledons</taxon>
        <taxon>Gunneridae</taxon>
        <taxon>Pentapetalae</taxon>
        <taxon>rosids</taxon>
        <taxon>malvids</taxon>
        <taxon>Brassicales</taxon>
        <taxon>Brassicaceae</taxon>
        <taxon>Brassiceae</taxon>
        <taxon>Brassica</taxon>
    </lineage>
</organism>
<dbReference type="Proteomes" id="UP001295469">
    <property type="component" value="Chromosome A09"/>
</dbReference>
<sequence>MYKNVCNSMELWKMLLNGLIEMEVQQVVMQKIGRDLLDIPSTKVPERKLQRETNPGTKNKQSSSSFRRNDPIRLGRWPNWIEHASSSAIRQAGSNTRTARPSAELDSPVWQMAELD</sequence>
<feature type="compositionally biased region" description="Polar residues" evidence="1">
    <location>
        <begin position="52"/>
        <end position="66"/>
    </location>
</feature>
<gene>
    <name evidence="2" type="ORF">DARMORV10_A09P30230.1</name>
</gene>
<evidence type="ECO:0000313" key="2">
    <source>
        <dbReference type="EMBL" id="CAF2043410.1"/>
    </source>
</evidence>
<dbReference type="AlphaFoldDB" id="A0A816P3Q1"/>